<dbReference type="Proteomes" id="UP000424966">
    <property type="component" value="Chromosome"/>
</dbReference>
<dbReference type="RefSeq" id="WP_032907010.1">
    <property type="nucleotide sequence ID" value="NZ_CABHXO010000067.1"/>
</dbReference>
<dbReference type="EMBL" id="CPZJ01000018">
    <property type="protein sequence ID" value="CNG41789.1"/>
    <property type="molecule type" value="Genomic_DNA"/>
</dbReference>
<dbReference type="GeneID" id="58048560"/>
<dbReference type="EMBL" id="CP046294">
    <property type="protein sequence ID" value="QGR73170.1"/>
    <property type="molecule type" value="Genomic_DNA"/>
</dbReference>
<dbReference type="Proteomes" id="UP000038750">
    <property type="component" value="Unassembled WGS sequence"/>
</dbReference>
<evidence type="ECO:0000313" key="1">
    <source>
        <dbReference type="EMBL" id="CNG41789.1"/>
    </source>
</evidence>
<evidence type="ECO:0000313" key="3">
    <source>
        <dbReference type="Proteomes" id="UP000038750"/>
    </source>
</evidence>
<gene>
    <name evidence="1" type="ORF">ERS008530_03710</name>
    <name evidence="2" type="ORF">FOC37_19815</name>
</gene>
<reference evidence="2 4" key="2">
    <citation type="submission" date="2019-11" db="EMBL/GenBank/DDBJ databases">
        <title>FDA dAtabase for Regulatory Grade micrObial Sequences (FDA-ARGOS): Supporting development and validation of Infectious Disease Dx tests.</title>
        <authorList>
            <person name="Patel R."/>
            <person name="Rucinski S."/>
            <person name="Tallon L."/>
            <person name="Sadzewicz L."/>
            <person name="Vavikolanu K."/>
            <person name="Mehta A."/>
            <person name="Aluvathingal J."/>
            <person name="Nadendla S."/>
            <person name="Nandy P."/>
            <person name="Geyer C."/>
            <person name="Yan Y."/>
            <person name="Sichtig H."/>
        </authorList>
    </citation>
    <scope>NUCLEOTIDE SEQUENCE [LARGE SCALE GENOMIC DNA]</scope>
    <source>
        <strain evidence="2 4">FDAARGOS_729</strain>
    </source>
</reference>
<sequence length="85" mass="9549">MLTYIFFMKGDQVFTLDSSAPDFGKNQKRLLDKGYIKQFEELQAVSPEAALARFKDIKGEEYKTESGFTSGAVFTSLIDVLLKKG</sequence>
<proteinExistence type="predicted"/>
<evidence type="ECO:0000313" key="2">
    <source>
        <dbReference type="EMBL" id="QGR73170.1"/>
    </source>
</evidence>
<accession>A0A0T9MSK2</accession>
<keyword evidence="4" id="KW-1185">Reference proteome</keyword>
<evidence type="ECO:0000313" key="4">
    <source>
        <dbReference type="Proteomes" id="UP000424966"/>
    </source>
</evidence>
<name>A0A0T9MSK2_YERIN</name>
<dbReference type="AlphaFoldDB" id="A0A0T9MSK2"/>
<dbReference type="OrthoDB" id="6493336at2"/>
<reference evidence="1 3" key="1">
    <citation type="submission" date="2015-03" db="EMBL/GenBank/DDBJ databases">
        <authorList>
            <person name="Murphy D."/>
        </authorList>
    </citation>
    <scope>NUCLEOTIDE SEQUENCE [LARGE SCALE GENOMIC DNA]</scope>
    <source>
        <strain evidence="1 3">BR165/97</strain>
    </source>
</reference>
<organism evidence="1 3">
    <name type="scientific">Yersinia intermedia</name>
    <dbReference type="NCBI Taxonomy" id="631"/>
    <lineage>
        <taxon>Bacteria</taxon>
        <taxon>Pseudomonadati</taxon>
        <taxon>Pseudomonadota</taxon>
        <taxon>Gammaproteobacteria</taxon>
        <taxon>Enterobacterales</taxon>
        <taxon>Yersiniaceae</taxon>
        <taxon>Yersinia</taxon>
    </lineage>
</organism>
<protein>
    <submittedName>
        <fullName evidence="1">Uncharacterized protein</fullName>
    </submittedName>
</protein>